<protein>
    <submittedName>
        <fullName evidence="2">Uncharacterized protein</fullName>
    </submittedName>
</protein>
<feature type="compositionally biased region" description="Polar residues" evidence="1">
    <location>
        <begin position="20"/>
        <end position="31"/>
    </location>
</feature>
<evidence type="ECO:0000313" key="3">
    <source>
        <dbReference type="Proteomes" id="UP000018143"/>
    </source>
</evidence>
<dbReference type="Proteomes" id="UP000018143">
    <property type="component" value="Unassembled WGS sequence"/>
</dbReference>
<organism evidence="2 3">
    <name type="scientific">Helicobacter fennelliae MRY12-0050</name>
    <dbReference type="NCBI Taxonomy" id="1325130"/>
    <lineage>
        <taxon>Bacteria</taxon>
        <taxon>Pseudomonadati</taxon>
        <taxon>Campylobacterota</taxon>
        <taxon>Epsilonproteobacteria</taxon>
        <taxon>Campylobacterales</taxon>
        <taxon>Helicobacteraceae</taxon>
        <taxon>Helicobacter</taxon>
    </lineage>
</organism>
<gene>
    <name evidence="2" type="ORF">HFN_1559</name>
</gene>
<reference evidence="2 3" key="1">
    <citation type="journal article" date="2013" name="Genome Announc.">
        <title>Draft Genome Sequence of Helicobacter fennelliae Strain MRY12-0050, Isolated from a Bacteremia Patient.</title>
        <authorList>
            <person name="Rimbara E."/>
            <person name="Matsui M."/>
            <person name="Mori S."/>
            <person name="Suzuki S."/>
            <person name="Suzuki M."/>
            <person name="Kim H."/>
            <person name="Sekizuka T."/>
            <person name="Kuroda M."/>
            <person name="Shibayama K."/>
        </authorList>
    </citation>
    <scope>NUCLEOTIDE SEQUENCE [LARGE SCALE GENOMIC DNA]</scope>
    <source>
        <strain evidence="2 3">MRY12-0050</strain>
    </source>
</reference>
<keyword evidence="3" id="KW-1185">Reference proteome</keyword>
<evidence type="ECO:0000313" key="2">
    <source>
        <dbReference type="EMBL" id="GAD18000.1"/>
    </source>
</evidence>
<dbReference type="EMBL" id="BASD01000003">
    <property type="protein sequence ID" value="GAD18000.1"/>
    <property type="molecule type" value="Genomic_DNA"/>
</dbReference>
<accession>T1CW12</accession>
<evidence type="ECO:0000256" key="1">
    <source>
        <dbReference type="SAM" id="MobiDB-lite"/>
    </source>
</evidence>
<name>T1CW12_9HELI</name>
<sequence length="41" mass="4599">MQKESKQNFLDNACKRVENSESAPNTAQISFDLSKPPFKLG</sequence>
<proteinExistence type="predicted"/>
<dbReference type="AlphaFoldDB" id="T1CW12"/>
<feature type="region of interest" description="Disordered" evidence="1">
    <location>
        <begin position="19"/>
        <end position="41"/>
    </location>
</feature>
<dbReference type="STRING" id="1325130.HFN_1559"/>
<comment type="caution">
    <text evidence="2">The sequence shown here is derived from an EMBL/GenBank/DDBJ whole genome shotgun (WGS) entry which is preliminary data.</text>
</comment>